<dbReference type="EMBL" id="RJUF01000194">
    <property type="protein sequence ID" value="MCP9766060.1"/>
    <property type="molecule type" value="Genomic_DNA"/>
</dbReference>
<reference evidence="1 2" key="1">
    <citation type="submission" date="2018-11" db="EMBL/GenBank/DDBJ databases">
        <title>Novel bacteria species description.</title>
        <authorList>
            <person name="Han J.-H."/>
        </authorList>
    </citation>
    <scope>NUCLEOTIDE SEQUENCE [LARGE SCALE GENOMIC DNA]</scope>
    <source>
        <strain evidence="1 2">KCTC23259</strain>
    </source>
</reference>
<name>A0AAE3KXX8_9BACT</name>
<dbReference type="Proteomes" id="UP001204144">
    <property type="component" value="Unassembled WGS sequence"/>
</dbReference>
<gene>
    <name evidence="1" type="ORF">EGI31_24245</name>
</gene>
<accession>A0AAE3KXX8</accession>
<dbReference type="RefSeq" id="WP_255039765.1">
    <property type="nucleotide sequence ID" value="NZ_RJUF01000194.1"/>
</dbReference>
<comment type="caution">
    <text evidence="1">The sequence shown here is derived from an EMBL/GenBank/DDBJ whole genome shotgun (WGS) entry which is preliminary data.</text>
</comment>
<keyword evidence="2" id="KW-1185">Reference proteome</keyword>
<protein>
    <recommendedName>
        <fullName evidence="3">Lipocalin-like domain-containing protein</fullName>
    </recommendedName>
</protein>
<evidence type="ECO:0008006" key="3">
    <source>
        <dbReference type="Google" id="ProtNLM"/>
    </source>
</evidence>
<evidence type="ECO:0000313" key="1">
    <source>
        <dbReference type="EMBL" id="MCP9766060.1"/>
    </source>
</evidence>
<dbReference type="AlphaFoldDB" id="A0AAE3KXX8"/>
<organism evidence="1 2">
    <name type="scientific">Lacihabitans soyangensis</name>
    <dbReference type="NCBI Taxonomy" id="869394"/>
    <lineage>
        <taxon>Bacteria</taxon>
        <taxon>Pseudomonadati</taxon>
        <taxon>Bacteroidota</taxon>
        <taxon>Cytophagia</taxon>
        <taxon>Cytophagales</taxon>
        <taxon>Leadbetterellaceae</taxon>
        <taxon>Lacihabitans</taxon>
    </lineage>
</organism>
<proteinExistence type="predicted"/>
<evidence type="ECO:0000313" key="2">
    <source>
        <dbReference type="Proteomes" id="UP001204144"/>
    </source>
</evidence>
<sequence length="146" mass="17383">MKSFSTFICLLVFSTQLYSQELKNEAVIGKWRVVDCQIIPEVLPKFNNEQKKDLEQMRLSFAESIFNLEKNGQFTLRFNNRYSKFMKDLEISNNAYWKIVKGKSIVVGNKEDHYSQLEINIMTKNEKKYFYISEAFFILEVIHEKN</sequence>